<keyword evidence="1" id="KW-0812">Transmembrane</keyword>
<dbReference type="EMBL" id="FMSH01000154">
    <property type="protein sequence ID" value="SCU75442.1"/>
    <property type="molecule type" value="Genomic_DNA"/>
</dbReference>
<keyword evidence="1" id="KW-1133">Transmembrane helix</keyword>
<organism evidence="2">
    <name type="scientific">Cupriavidus necator</name>
    <name type="common">Alcaligenes eutrophus</name>
    <name type="synonym">Ralstonia eutropha</name>
    <dbReference type="NCBI Taxonomy" id="106590"/>
    <lineage>
        <taxon>Bacteria</taxon>
        <taxon>Pseudomonadati</taxon>
        <taxon>Pseudomonadota</taxon>
        <taxon>Betaproteobacteria</taxon>
        <taxon>Burkholderiales</taxon>
        <taxon>Burkholderiaceae</taxon>
        <taxon>Cupriavidus</taxon>
    </lineage>
</organism>
<evidence type="ECO:0000313" key="2">
    <source>
        <dbReference type="EMBL" id="SCU75442.1"/>
    </source>
</evidence>
<evidence type="ECO:0000256" key="1">
    <source>
        <dbReference type="SAM" id="Phobius"/>
    </source>
</evidence>
<gene>
    <name evidence="2" type="ORF">CNECB9_2370016</name>
</gene>
<reference evidence="2" key="1">
    <citation type="submission" date="2016-09" db="EMBL/GenBank/DDBJ databases">
        <authorList>
            <person name="Capua I."/>
            <person name="De Benedictis P."/>
            <person name="Joannis T."/>
            <person name="Lombin L.H."/>
            <person name="Cattoli G."/>
        </authorList>
    </citation>
    <scope>NUCLEOTIDE SEQUENCE</scope>
    <source>
        <strain evidence="2">B9</strain>
    </source>
</reference>
<feature type="transmembrane region" description="Helical" evidence="1">
    <location>
        <begin position="74"/>
        <end position="96"/>
    </location>
</feature>
<feature type="transmembrane region" description="Helical" evidence="1">
    <location>
        <begin position="48"/>
        <end position="68"/>
    </location>
</feature>
<protein>
    <submittedName>
        <fullName evidence="2">Uncharacterized protein</fullName>
    </submittedName>
</protein>
<dbReference type="AlphaFoldDB" id="A0A1K0J8N0"/>
<accession>A0A1K0J8N0</accession>
<name>A0A1K0J8N0_CUPNE</name>
<proteinExistence type="predicted"/>
<sequence>MERPAHWRAFLHSGQTMLGPDHDLRTHHEGGFGLVVHSRRRLVHDRPVLALALFLVLAVVFPLALDLAVADPELFLVVAALVPVRVAVIVVVPVVVGMGGGGDGAKEHGQYNEGNKGAGLHFGGGERWLRKASTPHPASVYQAVYERNHVAGPAPVRLRPPTYGLGDGPTPIPFAIRYN</sequence>
<keyword evidence="1" id="KW-0472">Membrane</keyword>